<comment type="caution">
    <text evidence="3">The sequence shown here is derived from an EMBL/GenBank/DDBJ whole genome shotgun (WGS) entry which is preliminary data.</text>
</comment>
<name>A0A1U7IJX8_9CYAN</name>
<feature type="domain" description="EfeO-type cupredoxin-like" evidence="2">
    <location>
        <begin position="204"/>
        <end position="289"/>
    </location>
</feature>
<proteinExistence type="predicted"/>
<gene>
    <name evidence="3" type="ORF">NIES2119_14090</name>
</gene>
<evidence type="ECO:0000313" key="3">
    <source>
        <dbReference type="EMBL" id="OKH37425.1"/>
    </source>
</evidence>
<dbReference type="SUPFAM" id="SSF49503">
    <property type="entry name" value="Cupredoxins"/>
    <property type="match status" value="2"/>
</dbReference>
<dbReference type="InterPro" id="IPR028096">
    <property type="entry name" value="EfeO_Cupredoxin"/>
</dbReference>
<evidence type="ECO:0000313" key="4">
    <source>
        <dbReference type="Proteomes" id="UP000185860"/>
    </source>
</evidence>
<evidence type="ECO:0000256" key="1">
    <source>
        <dbReference type="SAM" id="Phobius"/>
    </source>
</evidence>
<dbReference type="Gene3D" id="2.60.40.420">
    <property type="entry name" value="Cupredoxins - blue copper proteins"/>
    <property type="match status" value="2"/>
</dbReference>
<feature type="domain" description="EfeO-type cupredoxin-like" evidence="2">
    <location>
        <begin position="68"/>
        <end position="171"/>
    </location>
</feature>
<dbReference type="OrthoDB" id="9800141at2"/>
<evidence type="ECO:0000259" key="2">
    <source>
        <dbReference type="Pfam" id="PF13473"/>
    </source>
</evidence>
<accession>A0A1U7IJX8</accession>
<keyword evidence="1" id="KW-0472">Membrane</keyword>
<protein>
    <recommendedName>
        <fullName evidence="2">EfeO-type cupredoxin-like domain-containing protein</fullName>
    </recommendedName>
</protein>
<keyword evidence="1" id="KW-0812">Transmembrane</keyword>
<feature type="transmembrane region" description="Helical" evidence="1">
    <location>
        <begin position="50"/>
        <end position="72"/>
    </location>
</feature>
<dbReference type="Proteomes" id="UP000185860">
    <property type="component" value="Unassembled WGS sequence"/>
</dbReference>
<dbReference type="InterPro" id="IPR008972">
    <property type="entry name" value="Cupredoxin"/>
</dbReference>
<dbReference type="STRING" id="454136.NIES2119_14090"/>
<keyword evidence="1" id="KW-1133">Transmembrane helix</keyword>
<dbReference type="AlphaFoldDB" id="A0A1U7IJX8"/>
<organism evidence="3 4">
    <name type="scientific">[Phormidium ambiguum] IAM M-71</name>
    <dbReference type="NCBI Taxonomy" id="454136"/>
    <lineage>
        <taxon>Bacteria</taxon>
        <taxon>Bacillati</taxon>
        <taxon>Cyanobacteriota</taxon>
        <taxon>Cyanophyceae</taxon>
        <taxon>Oscillatoriophycideae</taxon>
        <taxon>Aerosakkonematales</taxon>
        <taxon>Aerosakkonemataceae</taxon>
        <taxon>Floridanema</taxon>
    </lineage>
</organism>
<dbReference type="EMBL" id="MRCE01000012">
    <property type="protein sequence ID" value="OKH37425.1"/>
    <property type="molecule type" value="Genomic_DNA"/>
</dbReference>
<sequence>MNRTKIIGGIASLGIVLGMGTGEAIAQNTHETHPTKTEQTNQFRPIEQPLSNKVLVTLAGLGLIGLELWWFLLSKPQSKKATATGGIQEVTITVDGGYEPSRIVVQSGQPVRLNFHRLDPSSCLEQVLIPDFHIAADLPINVVTSVEFTPKKAGNYVFTCGMNMFRGEIIAEDQQSESTTPLISPNQHETVKETTTMQVNPNVNQEIQKLTVIVDKGYQPNHLVVKAGKPVQLSFLRENPSSCLEKILIPDFDIATDLPLHQLKTIEFTPKQEGEHAFSCGMNMVRGIIKVQAANTSEFHEKAAQAFNN</sequence>
<reference evidence="3 4" key="1">
    <citation type="submission" date="2016-11" db="EMBL/GenBank/DDBJ databases">
        <title>Draft Genome Sequences of Nine Cyanobacterial Strains from Diverse Habitats.</title>
        <authorList>
            <person name="Zhu T."/>
            <person name="Hou S."/>
            <person name="Lu X."/>
            <person name="Hess W.R."/>
        </authorList>
    </citation>
    <scope>NUCLEOTIDE SEQUENCE [LARGE SCALE GENOMIC DNA]</scope>
    <source>
        <strain evidence="3 4">IAM M-71</strain>
    </source>
</reference>
<dbReference type="Pfam" id="PF13473">
    <property type="entry name" value="Cupredoxin_1"/>
    <property type="match status" value="2"/>
</dbReference>